<dbReference type="PATRIC" id="fig|28229.3.peg.2921"/>
<dbReference type="InterPro" id="IPR016024">
    <property type="entry name" value="ARM-type_fold"/>
</dbReference>
<evidence type="ECO:0000313" key="2">
    <source>
        <dbReference type="EMBL" id="KGJ91719.1"/>
    </source>
</evidence>
<dbReference type="OrthoDB" id="6224280at2"/>
<dbReference type="AlphaFoldDB" id="A0A099KLT2"/>
<sequence length="288" mass="32378">MTNQQIIDWKIASLANNDNSELSEELQSYLEQNSQLQEELLFIEQFWTRDVKPLVIPSDKLDANFYQMLSRAQSAQQHSPEQYDAQQEIAQPLSGYSGSSKAPSHSLMDKVKSWFMPTPIAQFATLTLVFVLGFNLNQTPNNEKNSAAYSGLQEDISSLTTVLAMSMLQKDSASERLSGVAYSRQTDLSNPLLVEQLIKLLARDKSTSVRLAVINSLGELKFFGSFEQQLLTLATKEENLLVQIELCRLLLNYGSVEIKALLTEQANQQQLKPEVQEFIKAQSMASFI</sequence>
<comment type="caution">
    <text evidence="2">The sequence shown here is derived from an EMBL/GenBank/DDBJ whole genome shotgun (WGS) entry which is preliminary data.</text>
</comment>
<feature type="coiled-coil region" evidence="1">
    <location>
        <begin position="12"/>
        <end position="39"/>
    </location>
</feature>
<accession>A0A099KLT2</accession>
<gene>
    <name evidence="2" type="ORF">GAB14E_3201</name>
</gene>
<evidence type="ECO:0000256" key="1">
    <source>
        <dbReference type="SAM" id="Coils"/>
    </source>
</evidence>
<dbReference type="RefSeq" id="WP_033082930.1">
    <property type="nucleotide sequence ID" value="NZ_JQEC01000040.1"/>
</dbReference>
<dbReference type="Proteomes" id="UP000029868">
    <property type="component" value="Unassembled WGS sequence"/>
</dbReference>
<keyword evidence="1" id="KW-0175">Coiled coil</keyword>
<reference evidence="2 3" key="1">
    <citation type="submission" date="2014-08" db="EMBL/GenBank/DDBJ databases">
        <title>Genomic and Phenotypic Diversity of Colwellia psychrerythraea strains from Disparate Marine Basins.</title>
        <authorList>
            <person name="Techtmann S.M."/>
            <person name="Stelling S.C."/>
            <person name="Utturkar S.M."/>
            <person name="Alshibli N."/>
            <person name="Harris A."/>
            <person name="Brown S.D."/>
            <person name="Hazen T.C."/>
        </authorList>
    </citation>
    <scope>NUCLEOTIDE SEQUENCE [LARGE SCALE GENOMIC DNA]</scope>
    <source>
        <strain evidence="2 3">GAB14E</strain>
    </source>
</reference>
<dbReference type="SUPFAM" id="SSF48371">
    <property type="entry name" value="ARM repeat"/>
    <property type="match status" value="1"/>
</dbReference>
<dbReference type="EMBL" id="JQEC01000040">
    <property type="protein sequence ID" value="KGJ91719.1"/>
    <property type="molecule type" value="Genomic_DNA"/>
</dbReference>
<evidence type="ECO:0008006" key="4">
    <source>
        <dbReference type="Google" id="ProtNLM"/>
    </source>
</evidence>
<protein>
    <recommendedName>
        <fullName evidence="4">HEAT repeat domain-containing protein</fullName>
    </recommendedName>
</protein>
<organism evidence="2 3">
    <name type="scientific">Colwellia psychrerythraea</name>
    <name type="common">Vibrio psychroerythus</name>
    <dbReference type="NCBI Taxonomy" id="28229"/>
    <lineage>
        <taxon>Bacteria</taxon>
        <taxon>Pseudomonadati</taxon>
        <taxon>Pseudomonadota</taxon>
        <taxon>Gammaproteobacteria</taxon>
        <taxon>Alteromonadales</taxon>
        <taxon>Colwelliaceae</taxon>
        <taxon>Colwellia</taxon>
    </lineage>
</organism>
<proteinExistence type="predicted"/>
<evidence type="ECO:0000313" key="3">
    <source>
        <dbReference type="Proteomes" id="UP000029868"/>
    </source>
</evidence>
<name>A0A099KLT2_COLPS</name>